<keyword evidence="4" id="KW-0344">Guanine-nucleotide releasing factor</keyword>
<dbReference type="PROSITE" id="PS50003">
    <property type="entry name" value="PH_DOMAIN"/>
    <property type="match status" value="1"/>
</dbReference>
<feature type="compositionally biased region" description="Gly residues" evidence="6">
    <location>
        <begin position="55"/>
        <end position="64"/>
    </location>
</feature>
<dbReference type="PROSITE" id="PS50010">
    <property type="entry name" value="DH_2"/>
    <property type="match status" value="1"/>
</dbReference>
<evidence type="ECO:0008006" key="12">
    <source>
        <dbReference type="Google" id="ProtNLM"/>
    </source>
</evidence>
<comment type="subcellular location">
    <subcellularLocation>
        <location evidence="1">Cytoplasm</location>
    </subcellularLocation>
</comment>
<dbReference type="SUPFAM" id="SSF50044">
    <property type="entry name" value="SH3-domain"/>
    <property type="match status" value="1"/>
</dbReference>
<dbReference type="AlphaFoldDB" id="A0A482XRK5"/>
<evidence type="ECO:0000259" key="8">
    <source>
        <dbReference type="PROSITE" id="PS50003"/>
    </source>
</evidence>
<keyword evidence="11" id="KW-1185">Reference proteome</keyword>
<evidence type="ECO:0000313" key="11">
    <source>
        <dbReference type="Proteomes" id="UP000291343"/>
    </source>
</evidence>
<dbReference type="STRING" id="195883.A0A482XRK5"/>
<gene>
    <name evidence="10" type="ORF">LSTR_LSTR010277</name>
</gene>
<name>A0A482XRK5_LAOST</name>
<dbReference type="InterPro" id="IPR055251">
    <property type="entry name" value="SOS1_NGEF_PH"/>
</dbReference>
<dbReference type="Proteomes" id="UP000291343">
    <property type="component" value="Unassembled WGS sequence"/>
</dbReference>
<dbReference type="CDD" id="cd01224">
    <property type="entry name" value="PH_Collybistin_ASEF"/>
    <property type="match status" value="1"/>
</dbReference>
<evidence type="ECO:0000256" key="4">
    <source>
        <dbReference type="ARBA" id="ARBA00022658"/>
    </source>
</evidence>
<evidence type="ECO:0000313" key="10">
    <source>
        <dbReference type="EMBL" id="RZF48314.1"/>
    </source>
</evidence>
<dbReference type="GO" id="GO:0005085">
    <property type="term" value="F:guanyl-nucleotide exchange factor activity"/>
    <property type="evidence" value="ECO:0007669"/>
    <property type="project" value="UniProtKB-KW"/>
</dbReference>
<evidence type="ECO:0000259" key="9">
    <source>
        <dbReference type="PROSITE" id="PS50010"/>
    </source>
</evidence>
<dbReference type="CDD" id="cd00160">
    <property type="entry name" value="RhoGEF"/>
    <property type="match status" value="1"/>
</dbReference>
<dbReference type="Gene3D" id="1.20.900.10">
    <property type="entry name" value="Dbl homology (DH) domain"/>
    <property type="match status" value="1"/>
</dbReference>
<dbReference type="InterPro" id="IPR036028">
    <property type="entry name" value="SH3-like_dom_sf"/>
</dbReference>
<feature type="domain" description="DH" evidence="9">
    <location>
        <begin position="513"/>
        <end position="694"/>
    </location>
</feature>
<dbReference type="InterPro" id="IPR001331">
    <property type="entry name" value="GDS_CDC24_CS"/>
</dbReference>
<feature type="domain" description="PH" evidence="8">
    <location>
        <begin position="725"/>
        <end position="831"/>
    </location>
</feature>
<proteinExistence type="predicted"/>
<evidence type="ECO:0000256" key="1">
    <source>
        <dbReference type="ARBA" id="ARBA00004496"/>
    </source>
</evidence>
<dbReference type="Pfam" id="PF00621">
    <property type="entry name" value="RhoGEF"/>
    <property type="match status" value="1"/>
</dbReference>
<reference evidence="10 11" key="1">
    <citation type="journal article" date="2017" name="Gigascience">
        <title>Genome sequence of the small brown planthopper, Laodelphax striatellus.</title>
        <authorList>
            <person name="Zhu J."/>
            <person name="Jiang F."/>
            <person name="Wang X."/>
            <person name="Yang P."/>
            <person name="Bao Y."/>
            <person name="Zhao W."/>
            <person name="Wang W."/>
            <person name="Lu H."/>
            <person name="Wang Q."/>
            <person name="Cui N."/>
            <person name="Li J."/>
            <person name="Chen X."/>
            <person name="Luo L."/>
            <person name="Yu J."/>
            <person name="Kang L."/>
            <person name="Cui F."/>
        </authorList>
    </citation>
    <scope>NUCLEOTIDE SEQUENCE [LARGE SCALE GENOMIC DNA]</scope>
    <source>
        <strain evidence="10">Lst14</strain>
    </source>
</reference>
<dbReference type="Gene3D" id="2.30.30.40">
    <property type="entry name" value="SH3 Domains"/>
    <property type="match status" value="1"/>
</dbReference>
<organism evidence="10 11">
    <name type="scientific">Laodelphax striatellus</name>
    <name type="common">Small brown planthopper</name>
    <name type="synonym">Delphax striatella</name>
    <dbReference type="NCBI Taxonomy" id="195883"/>
    <lineage>
        <taxon>Eukaryota</taxon>
        <taxon>Metazoa</taxon>
        <taxon>Ecdysozoa</taxon>
        <taxon>Arthropoda</taxon>
        <taxon>Hexapoda</taxon>
        <taxon>Insecta</taxon>
        <taxon>Pterygota</taxon>
        <taxon>Neoptera</taxon>
        <taxon>Paraneoptera</taxon>
        <taxon>Hemiptera</taxon>
        <taxon>Auchenorrhyncha</taxon>
        <taxon>Fulgoroidea</taxon>
        <taxon>Delphacidae</taxon>
        <taxon>Criomorphinae</taxon>
        <taxon>Laodelphax</taxon>
    </lineage>
</organism>
<accession>A0A482XRK5</accession>
<feature type="compositionally biased region" description="Polar residues" evidence="6">
    <location>
        <begin position="71"/>
        <end position="94"/>
    </location>
</feature>
<keyword evidence="2 5" id="KW-0728">SH3 domain</keyword>
<dbReference type="Pfam" id="PF22697">
    <property type="entry name" value="SOS1_NGEF_PH"/>
    <property type="match status" value="1"/>
</dbReference>
<keyword evidence="3" id="KW-0963">Cytoplasm</keyword>
<feature type="region of interest" description="Disordered" evidence="6">
    <location>
        <begin position="367"/>
        <end position="400"/>
    </location>
</feature>
<feature type="compositionally biased region" description="Polar residues" evidence="6">
    <location>
        <begin position="109"/>
        <end position="123"/>
    </location>
</feature>
<dbReference type="InterPro" id="IPR001452">
    <property type="entry name" value="SH3_domain"/>
</dbReference>
<dbReference type="SMART" id="SM00233">
    <property type="entry name" value="PH"/>
    <property type="match status" value="1"/>
</dbReference>
<dbReference type="GO" id="GO:0005737">
    <property type="term" value="C:cytoplasm"/>
    <property type="evidence" value="ECO:0007669"/>
    <property type="project" value="UniProtKB-SubCell"/>
</dbReference>
<feature type="compositionally biased region" description="Low complexity" evidence="6">
    <location>
        <begin position="23"/>
        <end position="32"/>
    </location>
</feature>
<dbReference type="Gene3D" id="2.30.29.30">
    <property type="entry name" value="Pleckstrin-homology domain (PH domain)/Phosphotyrosine-binding domain (PTB)"/>
    <property type="match status" value="1"/>
</dbReference>
<dbReference type="SUPFAM" id="SSF50729">
    <property type="entry name" value="PH domain-like"/>
    <property type="match status" value="1"/>
</dbReference>
<dbReference type="PROSITE" id="PS00741">
    <property type="entry name" value="DH_1"/>
    <property type="match status" value="1"/>
</dbReference>
<comment type="caution">
    <text evidence="10">The sequence shown here is derived from an EMBL/GenBank/DDBJ whole genome shotgun (WGS) entry which is preliminary data.</text>
</comment>
<dbReference type="SMART" id="SM00326">
    <property type="entry name" value="SH3"/>
    <property type="match status" value="1"/>
</dbReference>
<feature type="compositionally biased region" description="Low complexity" evidence="6">
    <location>
        <begin position="43"/>
        <end position="54"/>
    </location>
</feature>
<evidence type="ECO:0000259" key="7">
    <source>
        <dbReference type="PROSITE" id="PS50002"/>
    </source>
</evidence>
<protein>
    <recommendedName>
        <fullName evidence="12">Spermatogenesis-associated protein 13</fullName>
    </recommendedName>
</protein>
<dbReference type="SMART" id="SM00325">
    <property type="entry name" value="RhoGEF"/>
    <property type="match status" value="1"/>
</dbReference>
<dbReference type="SMR" id="A0A482XRK5"/>
<feature type="compositionally biased region" description="Basic and acidic residues" evidence="6">
    <location>
        <begin position="169"/>
        <end position="178"/>
    </location>
</feature>
<evidence type="ECO:0000256" key="5">
    <source>
        <dbReference type="PROSITE-ProRule" id="PRU00192"/>
    </source>
</evidence>
<evidence type="ECO:0000256" key="6">
    <source>
        <dbReference type="SAM" id="MobiDB-lite"/>
    </source>
</evidence>
<dbReference type="PANTHER" id="PTHR47544">
    <property type="entry name" value="RHO GUANINE NUCLEOTIDE EXCHANGE FACTOR 4"/>
    <property type="match status" value="1"/>
</dbReference>
<dbReference type="InterPro" id="IPR001849">
    <property type="entry name" value="PH_domain"/>
</dbReference>
<dbReference type="InterPro" id="IPR000219">
    <property type="entry name" value="DH_dom"/>
</dbReference>
<dbReference type="InParanoid" id="A0A482XRK5"/>
<feature type="region of interest" description="Disordered" evidence="6">
    <location>
        <begin position="138"/>
        <end position="258"/>
    </location>
</feature>
<dbReference type="InterPro" id="IPR035899">
    <property type="entry name" value="DBL_dom_sf"/>
</dbReference>
<dbReference type="InterPro" id="IPR011993">
    <property type="entry name" value="PH-like_dom_sf"/>
</dbReference>
<dbReference type="OrthoDB" id="660555at2759"/>
<evidence type="ECO:0000256" key="3">
    <source>
        <dbReference type="ARBA" id="ARBA00022490"/>
    </source>
</evidence>
<feature type="compositionally biased region" description="Basic and acidic residues" evidence="6">
    <location>
        <begin position="222"/>
        <end position="232"/>
    </location>
</feature>
<dbReference type="PROSITE" id="PS50002">
    <property type="entry name" value="SH3"/>
    <property type="match status" value="1"/>
</dbReference>
<dbReference type="Pfam" id="PF07653">
    <property type="entry name" value="SH3_2"/>
    <property type="match status" value="1"/>
</dbReference>
<dbReference type="PANTHER" id="PTHR47544:SF3">
    <property type="entry name" value="RHO GUANINE NUCLEOTIDE EXCHANGE FACTOR 4 ISOFORM X1"/>
    <property type="match status" value="1"/>
</dbReference>
<feature type="compositionally biased region" description="Basic and acidic residues" evidence="6">
    <location>
        <begin position="95"/>
        <end position="108"/>
    </location>
</feature>
<dbReference type="CDD" id="cd11828">
    <property type="entry name" value="SH3_ARHGEF9_like"/>
    <property type="match status" value="1"/>
</dbReference>
<dbReference type="GO" id="GO:0035556">
    <property type="term" value="P:intracellular signal transduction"/>
    <property type="evidence" value="ECO:0007669"/>
    <property type="project" value="InterPro"/>
</dbReference>
<sequence length="929" mass="104170">MNGGYVRSATHSPAPTLRPPTPETARTAPATPVREVNGDGGRSRSPGPSSADSSSGGGGAGSSLGKGKARFSSTPQLEPTSTDDPTDPRWTNTAREWHDEKSHNDKELLQSQRNIQGSTSESVLQKFRKSFSLRFYRKGIGGSKDGDEGESDLPSHESPAPTPPPALVNKDDTSEKFRFGPLIWRSSKERKKGKKAAREAKCNSGDSGIQIEMVGRTTGDSSESHDTDHLCDDDIDSPPAVRRRGTIGSDGKPSRPTSDVINQILIDKLRADLQAHALTRKGGHRTAVRRTHSDLGGGQRLFNWEMRNSYRRMFSTPSPIKIRPNLSPRKSNCSTHDLNVRTSKRIGIRPTGMRRCISQPLGINDLSPLMRRKPSGARNQVLSEDERGATSDDEMLSDSESSVASLNERKKSFELAMDEEVVILAEAVWDHVAIETEELAFRAGDVIEVLDTLDRDWWWGARHDQVGWFPSAFVRLRVSQEDTVEDCLAAIASGGSKQLRRRTRISLLSNDQVRSRVVRELINTERDFVKVLRDGYLTECRRRNDMFSDEQIATIFGNLEQLLEFQSDFLEDLERHVDWETPHKSCLGDTFLRHQAGFRMYSEYCNSHPLAIATLQELYQHNSYSKFFEACRLMRGLIEIPLDGYLLTPVQRICKYPLQLAELLKYTKADHMDHGKIKEALEAMRGVAILINERKRRMESLEKLAAWQQRVEGWEGEDLIETSSQLIYQGEAIRVTTGMWTNNIILFLFDHQLVYCKKDILKRNTYVYKGRIQLDTSEVINLNDGKDPQLNVSVRHAIKVSGCVRDKWLLFCCRSQQEKARWLAAFGQERQLVAQDVRDGLEFAPAARHLARMAAARCYRMPPSKPRGKNYKRGNSVNMALGVRAPSNGVGGGGGASLGRRVGTWFTFGANKKTRALGRAATLQTVHPS</sequence>
<dbReference type="EMBL" id="QKKF02002576">
    <property type="protein sequence ID" value="RZF48314.1"/>
    <property type="molecule type" value="Genomic_DNA"/>
</dbReference>
<feature type="region of interest" description="Disordered" evidence="6">
    <location>
        <begin position="1"/>
        <end position="124"/>
    </location>
</feature>
<dbReference type="SUPFAM" id="SSF48065">
    <property type="entry name" value="DBL homology domain (DH-domain)"/>
    <property type="match status" value="1"/>
</dbReference>
<evidence type="ECO:0000256" key="2">
    <source>
        <dbReference type="ARBA" id="ARBA00022443"/>
    </source>
</evidence>
<feature type="domain" description="SH3" evidence="7">
    <location>
        <begin position="420"/>
        <end position="479"/>
    </location>
</feature>